<gene>
    <name evidence="1" type="ORF">ACFQEY_02400</name>
</gene>
<evidence type="ECO:0000313" key="2">
    <source>
        <dbReference type="Proteomes" id="UP001596333"/>
    </source>
</evidence>
<dbReference type="EMBL" id="JBHSXI010000001">
    <property type="protein sequence ID" value="MFC6887909.1"/>
    <property type="molecule type" value="Genomic_DNA"/>
</dbReference>
<protein>
    <recommendedName>
        <fullName evidence="3">CDC48 N-terminal subdomain domain-containing protein</fullName>
    </recommendedName>
</protein>
<evidence type="ECO:0008006" key="3">
    <source>
        <dbReference type="Google" id="ProtNLM"/>
    </source>
</evidence>
<keyword evidence="2" id="KW-1185">Reference proteome</keyword>
<accession>A0ABD5UEQ2</accession>
<reference evidence="1 2" key="1">
    <citation type="journal article" date="2019" name="Int. J. Syst. Evol. Microbiol.">
        <title>The Global Catalogue of Microorganisms (GCM) 10K type strain sequencing project: providing services to taxonomists for standard genome sequencing and annotation.</title>
        <authorList>
            <consortium name="The Broad Institute Genomics Platform"/>
            <consortium name="The Broad Institute Genome Sequencing Center for Infectious Disease"/>
            <person name="Wu L."/>
            <person name="Ma J."/>
        </authorList>
    </citation>
    <scope>NUCLEOTIDE SEQUENCE [LARGE SCALE GENOMIC DNA]</scope>
    <source>
        <strain evidence="1 2">Y73</strain>
    </source>
</reference>
<proteinExistence type="predicted"/>
<comment type="caution">
    <text evidence="1">The sequence shown here is derived from an EMBL/GenBank/DDBJ whole genome shotgun (WGS) entry which is preliminary data.</text>
</comment>
<sequence>MSTTNPTPQNGTDSTERIDDLRELRVGDRVVFGDRQRPVDVVDVGVRTVTDERIGAELETPMVRVEGDWENATDRVLAHKLNRWEGGIRLEELDTIVACEGADLERGEIVTVRRVTRGEEVSN</sequence>
<dbReference type="AlphaFoldDB" id="A0ABD5UEQ2"/>
<organism evidence="1 2">
    <name type="scientific">Halorubrum trueperi</name>
    <dbReference type="NCBI Taxonomy" id="2004704"/>
    <lineage>
        <taxon>Archaea</taxon>
        <taxon>Methanobacteriati</taxon>
        <taxon>Methanobacteriota</taxon>
        <taxon>Stenosarchaea group</taxon>
        <taxon>Halobacteria</taxon>
        <taxon>Halobacteriales</taxon>
        <taxon>Haloferacaceae</taxon>
        <taxon>Halorubrum</taxon>
    </lineage>
</organism>
<evidence type="ECO:0000313" key="1">
    <source>
        <dbReference type="EMBL" id="MFC6887909.1"/>
    </source>
</evidence>
<name>A0ABD5UEQ2_9EURY</name>
<dbReference type="Proteomes" id="UP001596333">
    <property type="component" value="Unassembled WGS sequence"/>
</dbReference>
<dbReference type="RefSeq" id="WP_379764432.1">
    <property type="nucleotide sequence ID" value="NZ_JBHSXI010000001.1"/>
</dbReference>